<dbReference type="Proteomes" id="UP000839735">
    <property type="component" value="Unassembled WGS sequence"/>
</dbReference>
<dbReference type="GO" id="GO:0046872">
    <property type="term" value="F:metal ion binding"/>
    <property type="evidence" value="ECO:0007669"/>
    <property type="project" value="UniProtKB-KW"/>
</dbReference>
<keyword evidence="2" id="KW-0479">Metal-binding</keyword>
<dbReference type="InterPro" id="IPR001405">
    <property type="entry name" value="UPF0758"/>
</dbReference>
<dbReference type="EMBL" id="RSHK01000035">
    <property type="protein sequence ID" value="MIE72441.1"/>
    <property type="molecule type" value="Genomic_DNA"/>
</dbReference>
<evidence type="ECO:0000313" key="8">
    <source>
        <dbReference type="EMBL" id="MIE72441.1"/>
    </source>
</evidence>
<evidence type="ECO:0000256" key="5">
    <source>
        <dbReference type="ARBA" id="ARBA00023049"/>
    </source>
</evidence>
<feature type="domain" description="MPN" evidence="6">
    <location>
        <begin position="37"/>
        <end position="160"/>
    </location>
</feature>
<evidence type="ECO:0000313" key="7">
    <source>
        <dbReference type="EMBL" id="ECC3917151.1"/>
    </source>
</evidence>
<evidence type="ECO:0000256" key="1">
    <source>
        <dbReference type="ARBA" id="ARBA00022670"/>
    </source>
</evidence>
<reference evidence="7" key="2">
    <citation type="submission" date="2018-08" db="EMBL/GenBank/DDBJ databases">
        <authorList>
            <person name="Ashton P.M."/>
            <person name="Dallman T."/>
            <person name="Nair S."/>
            <person name="De Pinna E."/>
            <person name="Peters T."/>
            <person name="Grant K."/>
        </authorList>
    </citation>
    <scope>NUCLEOTIDE SEQUENCE [LARGE SCALE GENOMIC DNA]</scope>
    <source>
        <strain evidence="7">294779</strain>
    </source>
</reference>
<dbReference type="Gene3D" id="3.40.140.10">
    <property type="entry name" value="Cytidine Deaminase, domain 2"/>
    <property type="match status" value="1"/>
</dbReference>
<accession>A0A5Y1YE84</accession>
<sequence length="160" mass="17951">MSELTQQYTFSSGDRKLINRAIKTLEKQFMVAENAPKFLSPELTLNYLRLQLQGTDREHLLVLFLNNQNQLIEAEKLFSGSINHVEVHPRVIARKALLNNASSLILAHNHPSGNAIPSKADRLITDSVVKCLSLFDIRILDHIIIGSGNNYWSFAAQGSL</sequence>
<dbReference type="GO" id="GO:0006508">
    <property type="term" value="P:proteolysis"/>
    <property type="evidence" value="ECO:0007669"/>
    <property type="project" value="UniProtKB-KW"/>
</dbReference>
<dbReference type="Proteomes" id="UP000885362">
    <property type="component" value="Unassembled WGS sequence"/>
</dbReference>
<keyword evidence="5" id="KW-0482">Metalloprotease</keyword>
<dbReference type="PANTHER" id="PTHR30471">
    <property type="entry name" value="DNA REPAIR PROTEIN RADC"/>
    <property type="match status" value="1"/>
</dbReference>
<name>A0A5Y1YE84_SALDZ</name>
<proteinExistence type="predicted"/>
<dbReference type="PROSITE" id="PS01302">
    <property type="entry name" value="UPF0758"/>
    <property type="match status" value="1"/>
</dbReference>
<keyword evidence="1" id="KW-0645">Protease</keyword>
<evidence type="ECO:0000256" key="4">
    <source>
        <dbReference type="ARBA" id="ARBA00022833"/>
    </source>
</evidence>
<comment type="caution">
    <text evidence="7">The sequence shown here is derived from an EMBL/GenBank/DDBJ whole genome shotgun (WGS) entry which is preliminary data.</text>
</comment>
<dbReference type="AlphaFoldDB" id="A0A5Y1YE84"/>
<gene>
    <name evidence="7" type="primary">radC</name>
    <name evidence="7" type="ORF">CTQ69_24975</name>
    <name evidence="8" type="ORF">EL06_24365</name>
</gene>
<dbReference type="PROSITE" id="PS50249">
    <property type="entry name" value="MPN"/>
    <property type="match status" value="1"/>
</dbReference>
<organism evidence="7">
    <name type="scientific">Salmonella diarizonae</name>
    <dbReference type="NCBI Taxonomy" id="59204"/>
    <lineage>
        <taxon>Bacteria</taxon>
        <taxon>Pseudomonadati</taxon>
        <taxon>Pseudomonadota</taxon>
        <taxon>Gammaproteobacteria</taxon>
        <taxon>Enterobacterales</taxon>
        <taxon>Enterobacteriaceae</taxon>
        <taxon>Salmonella</taxon>
    </lineage>
</organism>
<dbReference type="EMBL" id="AAIBIC010000049">
    <property type="protein sequence ID" value="ECC3917151.1"/>
    <property type="molecule type" value="Genomic_DNA"/>
</dbReference>
<dbReference type="Pfam" id="PF04002">
    <property type="entry name" value="RadC"/>
    <property type="match status" value="1"/>
</dbReference>
<reference evidence="8" key="1">
    <citation type="submission" date="2018-08" db="EMBL/GenBank/DDBJ databases">
        <authorList>
            <consortium name="GenomeTrakr network: Whole genome sequencing for foodborne pathogen traceback"/>
        </authorList>
    </citation>
    <scope>NUCLEOTIDE SEQUENCE [LARGE SCALE GENOMIC DNA]</scope>
    <source>
        <strain evidence="8">FMA0132</strain>
    </source>
</reference>
<keyword evidence="3" id="KW-0378">Hydrolase</keyword>
<dbReference type="InterPro" id="IPR020891">
    <property type="entry name" value="UPF0758_CS"/>
</dbReference>
<dbReference type="InterPro" id="IPR037518">
    <property type="entry name" value="MPN"/>
</dbReference>
<dbReference type="CDD" id="cd08071">
    <property type="entry name" value="MPN_DUF2466"/>
    <property type="match status" value="1"/>
</dbReference>
<evidence type="ECO:0000256" key="3">
    <source>
        <dbReference type="ARBA" id="ARBA00022801"/>
    </source>
</evidence>
<dbReference type="InterPro" id="IPR025657">
    <property type="entry name" value="RadC_JAB"/>
</dbReference>
<evidence type="ECO:0000259" key="6">
    <source>
        <dbReference type="PROSITE" id="PS50249"/>
    </source>
</evidence>
<evidence type="ECO:0000256" key="2">
    <source>
        <dbReference type="ARBA" id="ARBA00022723"/>
    </source>
</evidence>
<dbReference type="GO" id="GO:0008237">
    <property type="term" value="F:metallopeptidase activity"/>
    <property type="evidence" value="ECO:0007669"/>
    <property type="project" value="UniProtKB-KW"/>
</dbReference>
<keyword evidence="4" id="KW-0862">Zinc</keyword>
<protein>
    <submittedName>
        <fullName evidence="7">DNA repair protein RadC</fullName>
    </submittedName>
</protein>
<dbReference type="NCBIfam" id="TIGR00608">
    <property type="entry name" value="radc"/>
    <property type="match status" value="1"/>
</dbReference>
<dbReference type="PANTHER" id="PTHR30471:SF3">
    <property type="entry name" value="UPF0758 PROTEIN YEES-RELATED"/>
    <property type="match status" value="1"/>
</dbReference>